<keyword evidence="13" id="KW-0675">Receptor</keyword>
<evidence type="ECO:0000313" key="14">
    <source>
        <dbReference type="Proteomes" id="UP000608154"/>
    </source>
</evidence>
<evidence type="ECO:0000256" key="5">
    <source>
        <dbReference type="ARBA" id="ARBA00023077"/>
    </source>
</evidence>
<evidence type="ECO:0000256" key="9">
    <source>
        <dbReference type="RuleBase" id="RU003357"/>
    </source>
</evidence>
<dbReference type="InterPro" id="IPR012910">
    <property type="entry name" value="Plug_dom"/>
</dbReference>
<evidence type="ECO:0000259" key="11">
    <source>
        <dbReference type="Pfam" id="PF00593"/>
    </source>
</evidence>
<evidence type="ECO:0000259" key="12">
    <source>
        <dbReference type="Pfam" id="PF07715"/>
    </source>
</evidence>
<evidence type="ECO:0000256" key="2">
    <source>
        <dbReference type="ARBA" id="ARBA00022448"/>
    </source>
</evidence>
<keyword evidence="14" id="KW-1185">Reference proteome</keyword>
<dbReference type="PANTHER" id="PTHR40980:SF3">
    <property type="entry name" value="TONB-DEPENDENT RECEPTOR-LIKE BETA-BARREL DOMAIN-CONTAINING PROTEIN"/>
    <property type="match status" value="1"/>
</dbReference>
<dbReference type="InterPro" id="IPR036942">
    <property type="entry name" value="Beta-barrel_TonB_sf"/>
</dbReference>
<keyword evidence="10" id="KW-0732">Signal</keyword>
<dbReference type="EMBL" id="BMHK01000065">
    <property type="protein sequence ID" value="GGC16546.1"/>
    <property type="molecule type" value="Genomic_DNA"/>
</dbReference>
<name>A0A916X7C9_9SPHN</name>
<dbReference type="Gene3D" id="2.170.130.10">
    <property type="entry name" value="TonB-dependent receptor, plug domain"/>
    <property type="match status" value="1"/>
</dbReference>
<proteinExistence type="inferred from homology"/>
<dbReference type="InterPro" id="IPR000531">
    <property type="entry name" value="Beta-barrel_TonB"/>
</dbReference>
<evidence type="ECO:0000256" key="6">
    <source>
        <dbReference type="ARBA" id="ARBA00023136"/>
    </source>
</evidence>
<comment type="caution">
    <text evidence="13">The sequence shown here is derived from an EMBL/GenBank/DDBJ whole genome shotgun (WGS) entry which is preliminary data.</text>
</comment>
<keyword evidence="2 8" id="KW-0813">Transport</keyword>
<dbReference type="Pfam" id="PF07715">
    <property type="entry name" value="Plug"/>
    <property type="match status" value="1"/>
</dbReference>
<comment type="subcellular location">
    <subcellularLocation>
        <location evidence="1 8">Cell outer membrane</location>
        <topology evidence="1 8">Multi-pass membrane protein</topology>
    </subcellularLocation>
</comment>
<keyword evidence="4 8" id="KW-0812">Transmembrane</keyword>
<organism evidence="13 14">
    <name type="scientific">Novosphingobium endophyticum</name>
    <dbReference type="NCBI Taxonomy" id="1955250"/>
    <lineage>
        <taxon>Bacteria</taxon>
        <taxon>Pseudomonadati</taxon>
        <taxon>Pseudomonadota</taxon>
        <taxon>Alphaproteobacteria</taxon>
        <taxon>Sphingomonadales</taxon>
        <taxon>Sphingomonadaceae</taxon>
        <taxon>Novosphingobium</taxon>
    </lineage>
</organism>
<dbReference type="InterPro" id="IPR010104">
    <property type="entry name" value="TonB_rcpt_bac"/>
</dbReference>
<keyword evidence="3 8" id="KW-1134">Transmembrane beta strand</keyword>
<comment type="similarity">
    <text evidence="8 9">Belongs to the TonB-dependent receptor family.</text>
</comment>
<dbReference type="SUPFAM" id="SSF56935">
    <property type="entry name" value="Porins"/>
    <property type="match status" value="1"/>
</dbReference>
<keyword evidence="5 9" id="KW-0798">TonB box</keyword>
<evidence type="ECO:0000256" key="8">
    <source>
        <dbReference type="PROSITE-ProRule" id="PRU01360"/>
    </source>
</evidence>
<dbReference type="InterPro" id="IPR037066">
    <property type="entry name" value="Plug_dom_sf"/>
</dbReference>
<evidence type="ECO:0000256" key="4">
    <source>
        <dbReference type="ARBA" id="ARBA00022692"/>
    </source>
</evidence>
<feature type="signal peptide" evidence="10">
    <location>
        <begin position="1"/>
        <end position="22"/>
    </location>
</feature>
<keyword evidence="7 8" id="KW-0998">Cell outer membrane</keyword>
<feature type="domain" description="TonB-dependent receptor-like beta-barrel" evidence="11">
    <location>
        <begin position="431"/>
        <end position="839"/>
    </location>
</feature>
<reference evidence="13" key="2">
    <citation type="submission" date="2020-09" db="EMBL/GenBank/DDBJ databases">
        <authorList>
            <person name="Sun Q."/>
            <person name="Zhou Y."/>
        </authorList>
    </citation>
    <scope>NUCLEOTIDE SEQUENCE</scope>
    <source>
        <strain evidence="13">CGMCC 1.15095</strain>
    </source>
</reference>
<accession>A0A916X7C9</accession>
<dbReference type="GO" id="GO:0009279">
    <property type="term" value="C:cell outer membrane"/>
    <property type="evidence" value="ECO:0007669"/>
    <property type="project" value="UniProtKB-SubCell"/>
</dbReference>
<dbReference type="AlphaFoldDB" id="A0A916X7C9"/>
<evidence type="ECO:0000256" key="7">
    <source>
        <dbReference type="ARBA" id="ARBA00023237"/>
    </source>
</evidence>
<dbReference type="CDD" id="cd01347">
    <property type="entry name" value="ligand_gated_channel"/>
    <property type="match status" value="1"/>
</dbReference>
<dbReference type="Proteomes" id="UP000608154">
    <property type="component" value="Unassembled WGS sequence"/>
</dbReference>
<dbReference type="Pfam" id="PF00593">
    <property type="entry name" value="TonB_dep_Rec_b-barrel"/>
    <property type="match status" value="1"/>
</dbReference>
<dbReference type="InterPro" id="IPR039426">
    <property type="entry name" value="TonB-dep_rcpt-like"/>
</dbReference>
<evidence type="ECO:0000256" key="3">
    <source>
        <dbReference type="ARBA" id="ARBA00022452"/>
    </source>
</evidence>
<keyword evidence="6 8" id="KW-0472">Membrane</keyword>
<evidence type="ECO:0000256" key="1">
    <source>
        <dbReference type="ARBA" id="ARBA00004571"/>
    </source>
</evidence>
<dbReference type="NCBIfam" id="TIGR01782">
    <property type="entry name" value="TonB-Xanth-Caul"/>
    <property type="match status" value="1"/>
</dbReference>
<dbReference type="Gene3D" id="2.40.170.20">
    <property type="entry name" value="TonB-dependent receptor, beta-barrel domain"/>
    <property type="match status" value="1"/>
</dbReference>
<evidence type="ECO:0000313" key="13">
    <source>
        <dbReference type="EMBL" id="GGC16546.1"/>
    </source>
</evidence>
<dbReference type="PROSITE" id="PS52016">
    <property type="entry name" value="TONB_DEPENDENT_REC_3"/>
    <property type="match status" value="1"/>
</dbReference>
<reference evidence="13" key="1">
    <citation type="journal article" date="2014" name="Int. J. Syst. Evol. Microbiol.">
        <title>Complete genome sequence of Corynebacterium casei LMG S-19264T (=DSM 44701T), isolated from a smear-ripened cheese.</title>
        <authorList>
            <consortium name="US DOE Joint Genome Institute (JGI-PGF)"/>
            <person name="Walter F."/>
            <person name="Albersmeier A."/>
            <person name="Kalinowski J."/>
            <person name="Ruckert C."/>
        </authorList>
    </citation>
    <scope>NUCLEOTIDE SEQUENCE</scope>
    <source>
        <strain evidence="13">CGMCC 1.15095</strain>
    </source>
</reference>
<feature type="domain" description="TonB-dependent receptor plug" evidence="12">
    <location>
        <begin position="57"/>
        <end position="157"/>
    </location>
</feature>
<sequence length="874" mass="94876">MKGLLMGSVAAMALTVPNVASAQSGSDSQAEAGLASGSDEIVVTGVRASLQSAAAVKRNASAIVDSIVAEDIGKLPDSNVAESLQRITGVQIQRSQGQGRSIAIRGLSQVATLLNGRDTFTSSGRSMSVSDIPAQLVAGIDVYKTGQADQIEGGLGGTVDIRLRRPFDFPGFELAGSAKAEYGDKRKNVNPYLSLLASHRWETGIGDMGLLLSAAYQKYDYRIDRNATGTFSERRDLYDRDGDGIFPGDDGDLIVSPTDVGQNYQYGPRKQLGLNGSFQWAPADNLELHVDGLYTRFDSHQYNQLFYVNTGNSGIRQSPAQAVGPFEFAEDDLTVSRGMWTNPKQTEGALVSDDLTDTYQVSFGGKYNLDRLELTGDVSYTNSKSRNYYNELGLRGFASTYNVDLSDFIPRISLTGIDPTDISDYELDRTSFALGKSAGSQTAAKLDARFDIGETGLTALKFGIRYADRSASSSRISNDFTWPSGVAGTDYSDLFQLTDNDVWPGKGLAIRQWLVARPDVLRDYSGMREALGLSGDLPALVPSNAFDFSEKTIAGYVKGDFAFEIFSLPIDGNLGMRVVQTKVRGASAVNSPGGGYEPFVQTNSYVDALPSLNIRAKLTDDIFLRFAASKSLTRPTFSSMNPSLRLDYLFLTGSAGNPSLEPLRADQLDASLEWYMPGGGMLYGAAFYKKVDGFIQNIVAPEVIDGQTFLVSRPRNGRNGTIKGVELGYQQFFDFLPAPFDGLGLQANFTYVDSAAPSAIVGQSVPLEKLSKYSYNLVGIYEKGPISLRVAYNWRSKYVDSTGGGGAGGLPIYSSAYPQLDLSLNYDVTDRITLTLDGQDLTGSERRQYYGYTYRPKATLVGDRRVQFGVRFRL</sequence>
<evidence type="ECO:0000256" key="10">
    <source>
        <dbReference type="SAM" id="SignalP"/>
    </source>
</evidence>
<protein>
    <submittedName>
        <fullName evidence="13">TonB-dependent receptor</fullName>
    </submittedName>
</protein>
<gene>
    <name evidence="13" type="primary">cirA</name>
    <name evidence="13" type="ORF">GCM10011494_39280</name>
</gene>
<feature type="chain" id="PRO_5036859784" evidence="10">
    <location>
        <begin position="23"/>
        <end position="874"/>
    </location>
</feature>
<dbReference type="PANTHER" id="PTHR40980">
    <property type="entry name" value="PLUG DOMAIN-CONTAINING PROTEIN"/>
    <property type="match status" value="1"/>
</dbReference>